<dbReference type="PANTHER" id="PTHR48105">
    <property type="entry name" value="THIOREDOXIN REDUCTASE 1-RELATED-RELATED"/>
    <property type="match status" value="1"/>
</dbReference>
<reference evidence="4 5" key="1">
    <citation type="journal article" date="2013" name="Genome Announc.">
        <title>Draft genome sequences for three mercury-methylating, sulfate-reducing bacteria.</title>
        <authorList>
            <person name="Brown S.D."/>
            <person name="Hurt R.A.Jr."/>
            <person name="Gilmour C.C."/>
            <person name="Elias D.A."/>
        </authorList>
    </citation>
    <scope>NUCLEOTIDE SEQUENCE [LARGE SCALE GENOMIC DNA]</scope>
    <source>
        <strain evidence="4 5">DSM 16529</strain>
    </source>
</reference>
<evidence type="ECO:0000256" key="1">
    <source>
        <dbReference type="ARBA" id="ARBA00022630"/>
    </source>
</evidence>
<protein>
    <submittedName>
        <fullName evidence="4">Pyridine nucleotide-disulfide oxidoreductase, FAD/NAD(P)-binding domain containing protein</fullName>
    </submittedName>
</protein>
<dbReference type="SUPFAM" id="SSF51905">
    <property type="entry name" value="FAD/NAD(P)-binding domain"/>
    <property type="match status" value="1"/>
</dbReference>
<dbReference type="Pfam" id="PF07992">
    <property type="entry name" value="Pyr_redox_2"/>
    <property type="match status" value="1"/>
</dbReference>
<dbReference type="Proteomes" id="UP000014975">
    <property type="component" value="Unassembled WGS sequence"/>
</dbReference>
<evidence type="ECO:0000313" key="5">
    <source>
        <dbReference type="Proteomes" id="UP000014975"/>
    </source>
</evidence>
<dbReference type="PATRIC" id="fig|1121439.3.peg.647"/>
<sequence length="302" mass="31724">MSQNTLAESVELCIIGAGPAGLSAAIYAGRAGIATKLFGRTPKFAADYEIDNYYGFPETILGRDLHERGLAQAARFGVPAIEEQVLGLHMAEKGFEVVTAKSKVLACAVILATGVARNRPKIAGLSEFEGKGVSYCVTCDGFFFKNKPVVALGEGNYAASQALELLNYTPHVTLCLHGKKSAIDEDFAARLNKAGVVVVEQAVERLEGENGLDRLVFKDGSTLDAHGLFVAMGEASGADFAQSLGLQTSGAYIEVDREQATNIPGIFAAGDCTGGFLQISTAVGEGALAARAAIAYVKKHCR</sequence>
<keyword evidence="5" id="KW-1185">Reference proteome</keyword>
<dbReference type="EMBL" id="ATHI01000005">
    <property type="protein sequence ID" value="EPR34896.1"/>
    <property type="molecule type" value="Genomic_DNA"/>
</dbReference>
<name>S7TDX8_9BACT</name>
<organism evidence="4 5">
    <name type="scientific">Alkalidesulfovibrio alkalitolerans DSM 16529</name>
    <dbReference type="NCBI Taxonomy" id="1121439"/>
    <lineage>
        <taxon>Bacteria</taxon>
        <taxon>Pseudomonadati</taxon>
        <taxon>Thermodesulfobacteriota</taxon>
        <taxon>Desulfovibrionia</taxon>
        <taxon>Desulfovibrionales</taxon>
        <taxon>Desulfovibrionaceae</taxon>
        <taxon>Alkalidesulfovibrio</taxon>
    </lineage>
</organism>
<evidence type="ECO:0000256" key="2">
    <source>
        <dbReference type="ARBA" id="ARBA00023002"/>
    </source>
</evidence>
<accession>S7TDX8</accession>
<dbReference type="STRING" id="1121439.dsat_2259"/>
<keyword evidence="2" id="KW-0560">Oxidoreductase</keyword>
<dbReference type="OrthoDB" id="9806179at2"/>
<comment type="caution">
    <text evidence="4">The sequence shown here is derived from an EMBL/GenBank/DDBJ whole genome shotgun (WGS) entry which is preliminary data.</text>
</comment>
<dbReference type="PRINTS" id="PR00469">
    <property type="entry name" value="PNDRDTASEII"/>
</dbReference>
<dbReference type="Gene3D" id="3.50.50.60">
    <property type="entry name" value="FAD/NAD(P)-binding domain"/>
    <property type="match status" value="2"/>
</dbReference>
<dbReference type="InterPro" id="IPR036188">
    <property type="entry name" value="FAD/NAD-bd_sf"/>
</dbReference>
<dbReference type="AlphaFoldDB" id="S7TDX8"/>
<evidence type="ECO:0000313" key="4">
    <source>
        <dbReference type="EMBL" id="EPR34896.1"/>
    </source>
</evidence>
<dbReference type="InterPro" id="IPR023753">
    <property type="entry name" value="FAD/NAD-binding_dom"/>
</dbReference>
<dbReference type="InterPro" id="IPR050097">
    <property type="entry name" value="Ferredoxin-NADP_redctase_2"/>
</dbReference>
<dbReference type="eggNOG" id="COG0492">
    <property type="taxonomic scope" value="Bacteria"/>
</dbReference>
<feature type="domain" description="FAD/NAD(P)-binding" evidence="3">
    <location>
        <begin position="12"/>
        <end position="286"/>
    </location>
</feature>
<keyword evidence="1" id="KW-0285">Flavoprotein</keyword>
<dbReference type="RefSeq" id="WP_020886145.1">
    <property type="nucleotide sequence ID" value="NZ_ATHI01000005.1"/>
</dbReference>
<gene>
    <name evidence="4" type="ORF">dsat_2259</name>
</gene>
<evidence type="ECO:0000259" key="3">
    <source>
        <dbReference type="Pfam" id="PF07992"/>
    </source>
</evidence>
<dbReference type="GO" id="GO:0016491">
    <property type="term" value="F:oxidoreductase activity"/>
    <property type="evidence" value="ECO:0007669"/>
    <property type="project" value="UniProtKB-KW"/>
</dbReference>
<dbReference type="PRINTS" id="PR00368">
    <property type="entry name" value="FADPNR"/>
</dbReference>
<proteinExistence type="predicted"/>